<organism evidence="2 3">
    <name type="scientific">Senna tora</name>
    <dbReference type="NCBI Taxonomy" id="362788"/>
    <lineage>
        <taxon>Eukaryota</taxon>
        <taxon>Viridiplantae</taxon>
        <taxon>Streptophyta</taxon>
        <taxon>Embryophyta</taxon>
        <taxon>Tracheophyta</taxon>
        <taxon>Spermatophyta</taxon>
        <taxon>Magnoliopsida</taxon>
        <taxon>eudicotyledons</taxon>
        <taxon>Gunneridae</taxon>
        <taxon>Pentapetalae</taxon>
        <taxon>rosids</taxon>
        <taxon>fabids</taxon>
        <taxon>Fabales</taxon>
        <taxon>Fabaceae</taxon>
        <taxon>Caesalpinioideae</taxon>
        <taxon>Cassia clade</taxon>
        <taxon>Senna</taxon>
    </lineage>
</organism>
<dbReference type="Proteomes" id="UP000634136">
    <property type="component" value="Unassembled WGS sequence"/>
</dbReference>
<evidence type="ECO:0000256" key="1">
    <source>
        <dbReference type="SAM" id="MobiDB-lite"/>
    </source>
</evidence>
<keyword evidence="3" id="KW-1185">Reference proteome</keyword>
<feature type="compositionally biased region" description="Basic residues" evidence="1">
    <location>
        <begin position="19"/>
        <end position="31"/>
    </location>
</feature>
<feature type="region of interest" description="Disordered" evidence="1">
    <location>
        <begin position="1"/>
        <end position="44"/>
    </location>
</feature>
<proteinExistence type="predicted"/>
<evidence type="ECO:0000313" key="3">
    <source>
        <dbReference type="Proteomes" id="UP000634136"/>
    </source>
</evidence>
<dbReference type="EMBL" id="JAAIUW010000001">
    <property type="protein sequence ID" value="KAF7844158.1"/>
    <property type="molecule type" value="Genomic_DNA"/>
</dbReference>
<name>A0A834XGI0_9FABA</name>
<dbReference type="AlphaFoldDB" id="A0A834XGI0"/>
<accession>A0A834XGI0</accession>
<reference evidence="2" key="1">
    <citation type="submission" date="2020-09" db="EMBL/GenBank/DDBJ databases">
        <title>Genome-Enabled Discovery of Anthraquinone Biosynthesis in Senna tora.</title>
        <authorList>
            <person name="Kang S.-H."/>
            <person name="Pandey R.P."/>
            <person name="Lee C.-M."/>
            <person name="Sim J.-S."/>
            <person name="Jeong J.-T."/>
            <person name="Choi B.-S."/>
            <person name="Jung M."/>
            <person name="Ginzburg D."/>
            <person name="Zhao K."/>
            <person name="Won S.Y."/>
            <person name="Oh T.-J."/>
            <person name="Yu Y."/>
            <person name="Kim N.-H."/>
            <person name="Lee O.R."/>
            <person name="Lee T.-H."/>
            <person name="Bashyal P."/>
            <person name="Kim T.-S."/>
            <person name="Lee W.-H."/>
            <person name="Kawkins C."/>
            <person name="Kim C.-K."/>
            <person name="Kim J.S."/>
            <person name="Ahn B.O."/>
            <person name="Rhee S.Y."/>
            <person name="Sohng J.K."/>
        </authorList>
    </citation>
    <scope>NUCLEOTIDE SEQUENCE</scope>
    <source>
        <tissue evidence="2">Leaf</tissue>
    </source>
</reference>
<protein>
    <submittedName>
        <fullName evidence="2">Uncharacterized protein</fullName>
    </submittedName>
</protein>
<evidence type="ECO:0000313" key="2">
    <source>
        <dbReference type="EMBL" id="KAF7844158.1"/>
    </source>
</evidence>
<comment type="caution">
    <text evidence="2">The sequence shown here is derived from an EMBL/GenBank/DDBJ whole genome shotgun (WGS) entry which is preliminary data.</text>
</comment>
<sequence>MGSETVELVRNSRIQNKKERGRHYTRARKRGRERERENSPCASGTAPGGCLAVFVPLCPIYGSPSAKAPLHHVDRAPGLPLAKAVAQVVAPQVIIYVPTHLHLPVLQLEVNPATLVPLLLLLLAGAPDWKSLCAIVLCIQVAMKNSLTNYTFRSMRITAICSIPAARRSSKNLRSSESPSIYRSSHTILLWK</sequence>
<gene>
    <name evidence="2" type="ORF">G2W53_001063</name>
</gene>